<gene>
    <name evidence="3" type="ORF">BATDEDRAFT_91177</name>
</gene>
<protein>
    <recommendedName>
        <fullName evidence="2">BTB domain-containing protein</fullName>
    </recommendedName>
</protein>
<dbReference type="EMBL" id="GL882890">
    <property type="protein sequence ID" value="EGF78059.1"/>
    <property type="molecule type" value="Genomic_DNA"/>
</dbReference>
<keyword evidence="4" id="KW-1185">Reference proteome</keyword>
<feature type="domain" description="BTB" evidence="2">
    <location>
        <begin position="283"/>
        <end position="355"/>
    </location>
</feature>
<accession>F4P9Z0</accession>
<evidence type="ECO:0000313" key="4">
    <source>
        <dbReference type="Proteomes" id="UP000007241"/>
    </source>
</evidence>
<proteinExistence type="predicted"/>
<feature type="region of interest" description="Disordered" evidence="1">
    <location>
        <begin position="161"/>
        <end position="181"/>
    </location>
</feature>
<reference evidence="3 4" key="1">
    <citation type="submission" date="2009-12" db="EMBL/GenBank/DDBJ databases">
        <title>The draft genome of Batrachochytrium dendrobatidis.</title>
        <authorList>
            <consortium name="US DOE Joint Genome Institute (JGI-PGF)"/>
            <person name="Kuo A."/>
            <person name="Salamov A."/>
            <person name="Schmutz J."/>
            <person name="Lucas S."/>
            <person name="Pitluck S."/>
            <person name="Rosenblum E."/>
            <person name="Stajich J."/>
            <person name="Eisen M."/>
            <person name="Grigoriev I.V."/>
        </authorList>
    </citation>
    <scope>NUCLEOTIDE SEQUENCE [LARGE SCALE GENOMIC DNA]</scope>
    <source>
        <strain evidence="4">JAM81 / FGSC 10211</strain>
    </source>
</reference>
<dbReference type="RefSeq" id="XP_006681569.1">
    <property type="nucleotide sequence ID" value="XM_006681506.1"/>
</dbReference>
<dbReference type="HOGENOM" id="CLU_719585_0_0_1"/>
<name>F4P9Z0_BATDJ</name>
<sequence>MYAHSNPYLVPEVRSVRIYEKIVPQRDTRRTVSPSIGINSKTAGISAKCTTGSASPFQVSLKRNKNIVNSKKPNTFERYQPIVSTTASQALRNILANAVSTSPSGADLFSKTSKLQHSQSPTALGSDQHSLARPLYRQGSRPTSAVSTKKSSAASTLIYHEPISPNDRQQTLTEEKSREQSLATANKIYKRLHGNSLTVSNESQRNVTFSESIVNGILVTRPVGLQGQQVQNIQNPRLCGGSTAAQSAFQTLGYEAPLMQNTWKNQSEGINPSHSNSVSIPRKDMVIHVYDEARNVMRDFHCKKSLLLREMKYFESCLSEKTLKADIIEIDVHCDVHVFEWLILFITKQQVQLGQLLMGRLAKLFQPDELHHINDTHDKIKRHA</sequence>
<evidence type="ECO:0000313" key="3">
    <source>
        <dbReference type="EMBL" id="EGF78059.1"/>
    </source>
</evidence>
<dbReference type="Proteomes" id="UP000007241">
    <property type="component" value="Unassembled WGS sequence"/>
</dbReference>
<dbReference type="GeneID" id="18244161"/>
<dbReference type="PROSITE" id="PS50097">
    <property type="entry name" value="BTB"/>
    <property type="match status" value="1"/>
</dbReference>
<dbReference type="OrthoDB" id="550012at2759"/>
<dbReference type="InterPro" id="IPR000210">
    <property type="entry name" value="BTB/POZ_dom"/>
</dbReference>
<dbReference type="Pfam" id="PF11822">
    <property type="entry name" value="BTB_SANBR"/>
    <property type="match status" value="1"/>
</dbReference>
<dbReference type="STRING" id="684364.F4P9Z0"/>
<evidence type="ECO:0000256" key="1">
    <source>
        <dbReference type="SAM" id="MobiDB-lite"/>
    </source>
</evidence>
<dbReference type="PANTHER" id="PTHR20946">
    <property type="entry name" value="SANT AND BTB DOMAIN REGULATOR OF CLASS SWITCH RECOMBINATION"/>
    <property type="match status" value="1"/>
</dbReference>
<evidence type="ECO:0000259" key="2">
    <source>
        <dbReference type="PROSITE" id="PS50097"/>
    </source>
</evidence>
<dbReference type="AlphaFoldDB" id="F4P9Z0"/>
<dbReference type="InParanoid" id="F4P9Z0"/>
<dbReference type="InterPro" id="IPR021777">
    <property type="entry name" value="SANBR_BTB"/>
</dbReference>
<dbReference type="InterPro" id="IPR045902">
    <property type="entry name" value="SANBR-like"/>
</dbReference>
<organism evidence="3 4">
    <name type="scientific">Batrachochytrium dendrobatidis (strain JAM81 / FGSC 10211)</name>
    <name type="common">Frog chytrid fungus</name>
    <dbReference type="NCBI Taxonomy" id="684364"/>
    <lineage>
        <taxon>Eukaryota</taxon>
        <taxon>Fungi</taxon>
        <taxon>Fungi incertae sedis</taxon>
        <taxon>Chytridiomycota</taxon>
        <taxon>Chytridiomycota incertae sedis</taxon>
        <taxon>Chytridiomycetes</taxon>
        <taxon>Rhizophydiales</taxon>
        <taxon>Rhizophydiales incertae sedis</taxon>
        <taxon>Batrachochytrium</taxon>
    </lineage>
</organism>
<dbReference type="PANTHER" id="PTHR20946:SF0">
    <property type="entry name" value="SANT AND BTB DOMAIN REGULATOR OF CLASS SWITCH RECOMBINATION"/>
    <property type="match status" value="1"/>
</dbReference>